<protein>
    <recommendedName>
        <fullName evidence="2">Type II toxin-antitoxin system HigB family toxin</fullName>
    </recommendedName>
</protein>
<gene>
    <name evidence="1" type="ORF">LCGC14_3090720</name>
</gene>
<dbReference type="GO" id="GO:0110001">
    <property type="term" value="C:toxin-antitoxin complex"/>
    <property type="evidence" value="ECO:0007669"/>
    <property type="project" value="InterPro"/>
</dbReference>
<name>A0A0F8WAK9_9ZZZZ</name>
<dbReference type="GO" id="GO:0004519">
    <property type="term" value="F:endonuclease activity"/>
    <property type="evidence" value="ECO:0007669"/>
    <property type="project" value="InterPro"/>
</dbReference>
<proteinExistence type="predicted"/>
<dbReference type="AlphaFoldDB" id="A0A0F8WAK9"/>
<reference evidence="1" key="1">
    <citation type="journal article" date="2015" name="Nature">
        <title>Complex archaea that bridge the gap between prokaryotes and eukaryotes.</title>
        <authorList>
            <person name="Spang A."/>
            <person name="Saw J.H."/>
            <person name="Jorgensen S.L."/>
            <person name="Zaremba-Niedzwiedzka K."/>
            <person name="Martijn J."/>
            <person name="Lind A.E."/>
            <person name="van Eijk R."/>
            <person name="Schleper C."/>
            <person name="Guy L."/>
            <person name="Ettema T.J."/>
        </authorList>
    </citation>
    <scope>NUCLEOTIDE SEQUENCE</scope>
</reference>
<sequence>MVRHNVYVRVISLKPLRVFWERHDGAKEPLRLWYKTATHAAWSSLQDVRQTYPHADGVKTASGDALTVFNIGGNKYRLVARIRYDYQLINVRAVMTHQEYDEGEWKE</sequence>
<dbReference type="EMBL" id="LAZR01066303">
    <property type="protein sequence ID" value="KKK53842.1"/>
    <property type="molecule type" value="Genomic_DNA"/>
</dbReference>
<dbReference type="Pfam" id="PF09907">
    <property type="entry name" value="HigB_toxin"/>
    <property type="match status" value="1"/>
</dbReference>
<evidence type="ECO:0000313" key="1">
    <source>
        <dbReference type="EMBL" id="KKK53842.1"/>
    </source>
</evidence>
<accession>A0A0F8WAK9</accession>
<organism evidence="1">
    <name type="scientific">marine sediment metagenome</name>
    <dbReference type="NCBI Taxonomy" id="412755"/>
    <lineage>
        <taxon>unclassified sequences</taxon>
        <taxon>metagenomes</taxon>
        <taxon>ecological metagenomes</taxon>
    </lineage>
</organism>
<evidence type="ECO:0008006" key="2">
    <source>
        <dbReference type="Google" id="ProtNLM"/>
    </source>
</evidence>
<dbReference type="InterPro" id="IPR018669">
    <property type="entry name" value="Toxin_HigB"/>
</dbReference>
<comment type="caution">
    <text evidence="1">The sequence shown here is derived from an EMBL/GenBank/DDBJ whole genome shotgun (WGS) entry which is preliminary data.</text>
</comment>
<dbReference type="GO" id="GO:0003723">
    <property type="term" value="F:RNA binding"/>
    <property type="evidence" value="ECO:0007669"/>
    <property type="project" value="InterPro"/>
</dbReference>